<dbReference type="AlphaFoldDB" id="A0A444L7Q6"/>
<dbReference type="NCBIfam" id="NF038002">
    <property type="entry name" value="bifunc_CbiS"/>
    <property type="match status" value="1"/>
</dbReference>
<dbReference type="PANTHER" id="PTHR35336">
    <property type="entry name" value="ADENOSYLCOBINAMIDE AMIDOHYDROLASE"/>
    <property type="match status" value="1"/>
</dbReference>
<dbReference type="InterPro" id="IPR002808">
    <property type="entry name" value="AdoCbi_amidolase"/>
</dbReference>
<dbReference type="Gene3D" id="1.10.3760.10">
    <property type="entry name" value="PgpA-like"/>
    <property type="match status" value="1"/>
</dbReference>
<dbReference type="Proteomes" id="UP000288215">
    <property type="component" value="Unassembled WGS sequence"/>
</dbReference>
<dbReference type="InterPro" id="IPR052209">
    <property type="entry name" value="CbiZ"/>
</dbReference>
<dbReference type="SUPFAM" id="SSF101307">
    <property type="entry name" value="YutG-like"/>
    <property type="match status" value="1"/>
</dbReference>
<accession>A0A444L7Q6</accession>
<comment type="caution">
    <text evidence="1">The sequence shown here is derived from an EMBL/GenBank/DDBJ whole genome shotgun (WGS) entry which is preliminary data.</text>
</comment>
<sequence length="372" mass="39915">MRRTLFDGVEAILSQDAIVVESSRPLKILSSAPVNGGLQVSSRIVNLKVDKNFSGDPEEHFRSWAKPLGLEDAVCLMTAADLTKAEVAERSGEVLVVALVTAGVSNATSIGDKFPSGTTGTINLIILVDRDLTDGCMANIVMSATEAKCKALSSLDVRSAASRESATGTSSDAVLVASAGNGGALRYAGSATELGRLVGECVEEAVRRAVIMHDGLVPHRPLLSRLGERGITIDDLVETAMEMYVPHPKFTRERAKKIFEKCLLDAMSDVNISALVMAAFRMNEDGERGLLPGVDSVSFEGDPVYLVADEILGISIALQIAGYYGLFEFYRFDRRKPGILQRLPPFVDDAIGALLAGASSRMYSEMLREKRG</sequence>
<protein>
    <submittedName>
        <fullName evidence="1">Uncharacterized protein</fullName>
    </submittedName>
</protein>
<proteinExistence type="predicted"/>
<organism evidence="1 2">
    <name type="scientific">Methanosuratincola subterraneus</name>
    <dbReference type="NCBI Taxonomy" id="2593994"/>
    <lineage>
        <taxon>Archaea</taxon>
        <taxon>Thermoproteota</taxon>
        <taxon>Methanosuratincolia</taxon>
        <taxon>Candidatus Methanomethylicales</taxon>
        <taxon>Candidatus Methanomethylicaceae</taxon>
        <taxon>Candidatus Methanosuratincola (ex Vanwonterghem et al. 2016)</taxon>
    </lineage>
</organism>
<dbReference type="InterPro" id="IPR036681">
    <property type="entry name" value="PgpA-like_sf"/>
</dbReference>
<gene>
    <name evidence="1" type="ORF">Metus_0410</name>
</gene>
<dbReference type="GO" id="GO:0008962">
    <property type="term" value="F:phosphatidylglycerophosphatase activity"/>
    <property type="evidence" value="ECO:0007669"/>
    <property type="project" value="InterPro"/>
</dbReference>
<dbReference type="GO" id="GO:0006629">
    <property type="term" value="P:lipid metabolic process"/>
    <property type="evidence" value="ECO:0007669"/>
    <property type="project" value="InterPro"/>
</dbReference>
<name>A0A444L7Q6_METS7</name>
<dbReference type="PANTHER" id="PTHR35336:SF5">
    <property type="entry name" value="ADENOSYLCOBINAMIDE AMIDOHYDROLASE"/>
    <property type="match status" value="1"/>
</dbReference>
<dbReference type="Pfam" id="PF01955">
    <property type="entry name" value="CbiZ"/>
    <property type="match status" value="1"/>
</dbReference>
<dbReference type="EMBL" id="RXGA01000002">
    <property type="protein sequence ID" value="RWX73631.1"/>
    <property type="molecule type" value="Genomic_DNA"/>
</dbReference>
<evidence type="ECO:0000313" key="1">
    <source>
        <dbReference type="EMBL" id="RWX73631.1"/>
    </source>
</evidence>
<evidence type="ECO:0000313" key="2">
    <source>
        <dbReference type="Proteomes" id="UP000288215"/>
    </source>
</evidence>
<reference evidence="1 2" key="1">
    <citation type="submission" date="2018-12" db="EMBL/GenBank/DDBJ databases">
        <title>The complete genome of the methanogenic archaea of the candidate phylum Verstraetearchaeota, obtained from the metagenome of underground thermal water.</title>
        <authorList>
            <person name="Kadnikov V.V."/>
            <person name="Mardanov A.V."/>
            <person name="Beletsky A.V."/>
            <person name="Karnachuk O.V."/>
            <person name="Ravin N.V."/>
        </authorList>
    </citation>
    <scope>NUCLEOTIDE SEQUENCE [LARGE SCALE GENOMIC DNA]</scope>
    <source>
        <strain evidence="1">Ch88</strain>
    </source>
</reference>